<protein>
    <submittedName>
        <fullName evidence="12">Molybdate transport system ATP-binding protein</fullName>
    </submittedName>
</protein>
<evidence type="ECO:0000313" key="12">
    <source>
        <dbReference type="EMBL" id="SDD21980.1"/>
    </source>
</evidence>
<dbReference type="PANTHER" id="PTHR43514:SF10">
    <property type="entry name" value="MOLYBDENUM IMPORT ATP-BINDING PROTEIN MODC 2"/>
    <property type="match status" value="1"/>
</dbReference>
<evidence type="ECO:0000256" key="2">
    <source>
        <dbReference type="ARBA" id="ARBA00022475"/>
    </source>
</evidence>
<feature type="domain" description="Mop" evidence="11">
    <location>
        <begin position="297"/>
        <end position="364"/>
    </location>
</feature>
<evidence type="ECO:0000256" key="6">
    <source>
        <dbReference type="ARBA" id="ARBA00022840"/>
    </source>
</evidence>
<dbReference type="InterPro" id="IPR003593">
    <property type="entry name" value="AAA+_ATPase"/>
</dbReference>
<keyword evidence="1" id="KW-0813">Transport</keyword>
<dbReference type="Gene3D" id="3.40.50.300">
    <property type="entry name" value="P-loop containing nucleotide triphosphate hydrolases"/>
    <property type="match status" value="1"/>
</dbReference>
<organism evidence="12 13">
    <name type="scientific">Kordiimonas lacus</name>
    <dbReference type="NCBI Taxonomy" id="637679"/>
    <lineage>
        <taxon>Bacteria</taxon>
        <taxon>Pseudomonadati</taxon>
        <taxon>Pseudomonadota</taxon>
        <taxon>Alphaproteobacteria</taxon>
        <taxon>Kordiimonadales</taxon>
        <taxon>Kordiimonadaceae</taxon>
        <taxon>Kordiimonas</taxon>
    </lineage>
</organism>
<dbReference type="GO" id="GO:0016020">
    <property type="term" value="C:membrane"/>
    <property type="evidence" value="ECO:0007669"/>
    <property type="project" value="InterPro"/>
</dbReference>
<dbReference type="PANTHER" id="PTHR43514">
    <property type="entry name" value="ABC TRANSPORTER I FAMILY MEMBER 10"/>
    <property type="match status" value="1"/>
</dbReference>
<keyword evidence="5" id="KW-0547">Nucleotide-binding</keyword>
<evidence type="ECO:0000256" key="9">
    <source>
        <dbReference type="PROSITE-ProRule" id="PRU01213"/>
    </source>
</evidence>
<dbReference type="PROSITE" id="PS51866">
    <property type="entry name" value="MOP"/>
    <property type="match status" value="1"/>
</dbReference>
<accession>A0A1G6SYE2</accession>
<dbReference type="PROSITE" id="PS00211">
    <property type="entry name" value="ABC_TRANSPORTER_1"/>
    <property type="match status" value="1"/>
</dbReference>
<dbReference type="Gene3D" id="2.40.50.100">
    <property type="match status" value="1"/>
</dbReference>
<dbReference type="InterPro" id="IPR003439">
    <property type="entry name" value="ABC_transporter-like_ATP-bd"/>
</dbReference>
<name>A0A1G6SYE2_9PROT</name>
<dbReference type="InterPro" id="IPR004606">
    <property type="entry name" value="Mop_domain"/>
</dbReference>
<gene>
    <name evidence="12" type="ORF">SAMN04488071_0044</name>
</gene>
<dbReference type="InterPro" id="IPR050334">
    <property type="entry name" value="Molybdenum_import_ModC"/>
</dbReference>
<evidence type="ECO:0000256" key="3">
    <source>
        <dbReference type="ARBA" id="ARBA00022505"/>
    </source>
</evidence>
<feature type="domain" description="ABC transporter" evidence="10">
    <location>
        <begin position="3"/>
        <end position="237"/>
    </location>
</feature>
<dbReference type="EMBL" id="FNAK01000001">
    <property type="protein sequence ID" value="SDD21980.1"/>
    <property type="molecule type" value="Genomic_DNA"/>
</dbReference>
<dbReference type="OrthoDB" id="9802264at2"/>
<evidence type="ECO:0000256" key="4">
    <source>
        <dbReference type="ARBA" id="ARBA00022519"/>
    </source>
</evidence>
<dbReference type="Proteomes" id="UP000183685">
    <property type="component" value="Unassembled WGS sequence"/>
</dbReference>
<dbReference type="InterPro" id="IPR017871">
    <property type="entry name" value="ABC_transporter-like_CS"/>
</dbReference>
<dbReference type="STRING" id="637679.GCA_001550055_00844"/>
<evidence type="ECO:0000313" key="13">
    <source>
        <dbReference type="Proteomes" id="UP000183685"/>
    </source>
</evidence>
<dbReference type="GO" id="GO:0015098">
    <property type="term" value="F:molybdate ion transmembrane transporter activity"/>
    <property type="evidence" value="ECO:0007669"/>
    <property type="project" value="InterPro"/>
</dbReference>
<evidence type="ECO:0000256" key="8">
    <source>
        <dbReference type="ARBA" id="ARBA00023136"/>
    </source>
</evidence>
<dbReference type="SMART" id="SM00382">
    <property type="entry name" value="AAA"/>
    <property type="match status" value="1"/>
</dbReference>
<dbReference type="GO" id="GO:0016887">
    <property type="term" value="F:ATP hydrolysis activity"/>
    <property type="evidence" value="ECO:0007669"/>
    <property type="project" value="InterPro"/>
</dbReference>
<keyword evidence="6 12" id="KW-0067">ATP-binding</keyword>
<dbReference type="RefSeq" id="WP_068309148.1">
    <property type="nucleotide sequence ID" value="NZ_FNAK01000001.1"/>
</dbReference>
<dbReference type="SUPFAM" id="SSF52540">
    <property type="entry name" value="P-loop containing nucleoside triphosphate hydrolases"/>
    <property type="match status" value="1"/>
</dbReference>
<dbReference type="InterPro" id="IPR011868">
    <property type="entry name" value="ModC_ABC_ATP-bd"/>
</dbReference>
<keyword evidence="3 9" id="KW-0500">Molybdenum</keyword>
<dbReference type="GO" id="GO:0005524">
    <property type="term" value="F:ATP binding"/>
    <property type="evidence" value="ECO:0007669"/>
    <property type="project" value="UniProtKB-KW"/>
</dbReference>
<evidence type="ECO:0000256" key="5">
    <source>
        <dbReference type="ARBA" id="ARBA00022741"/>
    </source>
</evidence>
<dbReference type="Pfam" id="PF03459">
    <property type="entry name" value="TOBE"/>
    <property type="match status" value="1"/>
</dbReference>
<dbReference type="PROSITE" id="PS50893">
    <property type="entry name" value="ABC_TRANSPORTER_2"/>
    <property type="match status" value="1"/>
</dbReference>
<keyword evidence="13" id="KW-1185">Reference proteome</keyword>
<dbReference type="NCBIfam" id="TIGR02142">
    <property type="entry name" value="modC_ABC"/>
    <property type="match status" value="1"/>
</dbReference>
<reference evidence="12 13" key="1">
    <citation type="submission" date="2016-10" db="EMBL/GenBank/DDBJ databases">
        <authorList>
            <person name="de Groot N.N."/>
        </authorList>
    </citation>
    <scope>NUCLEOTIDE SEQUENCE [LARGE SCALE GENOMIC DNA]</scope>
    <source>
        <strain evidence="12 13">CGMCC 1.9109</strain>
    </source>
</reference>
<evidence type="ECO:0000259" key="11">
    <source>
        <dbReference type="PROSITE" id="PS51866"/>
    </source>
</evidence>
<sequence length="365" mass="39043">MSADMIQAAFRGQTGGFDIDVAFTMPRAGVTALFGASGSGKTTILRAMAGLGKLEGSLQVGDAIWQDSARGIFKAPHERPIGYVFQEASLFPHLDVADNIRFGEKRALRAGATPPVFGDIVDQMKIGRLLDRAPHTLSGGERQRVALARALMRGPELLLMDEPLSALDRRGRDDLLGCLEALHREARIPILYVSHDSAEVARLADHLVIIEGGRKQAEGPASTLFSQLDFIPPDGRAEAGVILEARVQDHDSTMQLTHLAVNGQTMTTPAIEAPAGTEVTLRVKARDVAIALKKPEAISIRNILEGTILEIRDADDVGHVDVLIDIGGGQLRSQVTHDACNDLQLKAGTSVFALVKSMSFDGPGA</sequence>
<evidence type="ECO:0000256" key="1">
    <source>
        <dbReference type="ARBA" id="ARBA00022448"/>
    </source>
</evidence>
<dbReference type="GO" id="GO:0140359">
    <property type="term" value="F:ABC-type transporter activity"/>
    <property type="evidence" value="ECO:0007669"/>
    <property type="project" value="InterPro"/>
</dbReference>
<keyword evidence="2" id="KW-1003">Cell membrane</keyword>
<keyword evidence="4" id="KW-0997">Cell inner membrane</keyword>
<evidence type="ECO:0000256" key="7">
    <source>
        <dbReference type="ARBA" id="ARBA00022967"/>
    </source>
</evidence>
<dbReference type="AlphaFoldDB" id="A0A1G6SYE2"/>
<dbReference type="InterPro" id="IPR027417">
    <property type="entry name" value="P-loop_NTPase"/>
</dbReference>
<keyword evidence="8" id="KW-0472">Membrane</keyword>
<dbReference type="InterPro" id="IPR008995">
    <property type="entry name" value="Mo/tungstate-bd_C_term_dom"/>
</dbReference>
<dbReference type="SUPFAM" id="SSF50331">
    <property type="entry name" value="MOP-like"/>
    <property type="match status" value="1"/>
</dbReference>
<evidence type="ECO:0000259" key="10">
    <source>
        <dbReference type="PROSITE" id="PS50893"/>
    </source>
</evidence>
<dbReference type="InterPro" id="IPR005116">
    <property type="entry name" value="Transp-assoc_OB_typ1"/>
</dbReference>
<dbReference type="Pfam" id="PF00005">
    <property type="entry name" value="ABC_tran"/>
    <property type="match status" value="1"/>
</dbReference>
<keyword evidence="7" id="KW-1278">Translocase</keyword>
<proteinExistence type="predicted"/>